<evidence type="ECO:0008006" key="5">
    <source>
        <dbReference type="Google" id="ProtNLM"/>
    </source>
</evidence>
<sequence>MKARAGLALMTSSLAAVGTLALATPAHASLTTHCVGTAGAVTVPGDLYVPAGEACALEGTTVTGNVVVAEGADLLIEDGTFDGSVTVEGNGFFEAVGTSISGDVSTTDAYGVDLTSSQLGGSVVLTGEANAKYPTYGFVFDSTVAGIDSTAAELLVESSSIEGSVTSEASLYADLVDSVVNGDLSVTGAELGSVFCAGEVYGDAVFDGNADVVQLGGTGPVLNCEGTSFWGGNVTVSGTTGDVVVAENIIRGDLAGEGNDTTPVVSNNRVRGTVSGQFAAQDPAVERKVMPLRVSLDRTAELENRSEERRTEAEEAAIAAGPANL</sequence>
<protein>
    <recommendedName>
        <fullName evidence="5">Polymer-forming cytoskeletal</fullName>
    </recommendedName>
</protein>
<evidence type="ECO:0000256" key="1">
    <source>
        <dbReference type="SAM" id="MobiDB-lite"/>
    </source>
</evidence>
<evidence type="ECO:0000313" key="3">
    <source>
        <dbReference type="EMBL" id="AOS63427.1"/>
    </source>
</evidence>
<dbReference type="RefSeq" id="WP_069849193.1">
    <property type="nucleotide sequence ID" value="NZ_CP014859.1"/>
</dbReference>
<evidence type="ECO:0000313" key="4">
    <source>
        <dbReference type="Proteomes" id="UP000095210"/>
    </source>
</evidence>
<feature type="region of interest" description="Disordered" evidence="1">
    <location>
        <begin position="301"/>
        <end position="325"/>
    </location>
</feature>
<organism evidence="3 4">
    <name type="scientific">Actinoalloteichus hymeniacidonis</name>
    <dbReference type="NCBI Taxonomy" id="340345"/>
    <lineage>
        <taxon>Bacteria</taxon>
        <taxon>Bacillati</taxon>
        <taxon>Actinomycetota</taxon>
        <taxon>Actinomycetes</taxon>
        <taxon>Pseudonocardiales</taxon>
        <taxon>Pseudonocardiaceae</taxon>
        <taxon>Actinoalloteichus</taxon>
    </lineage>
</organism>
<accession>A0AAC9HQ02</accession>
<dbReference type="KEGG" id="ahm:TL08_13065"/>
<keyword evidence="2" id="KW-0732">Signal</keyword>
<reference evidence="4" key="1">
    <citation type="submission" date="2016-03" db="EMBL/GenBank/DDBJ databases">
        <title>Complete genome sequence of the type strain Actinoalloteichus hymeniacidonis DSM 45092.</title>
        <authorList>
            <person name="Schaffert L."/>
            <person name="Albersmeier A."/>
            <person name="Winkler A."/>
            <person name="Kalinowski J."/>
            <person name="Zotchev S."/>
            <person name="Ruckert C."/>
        </authorList>
    </citation>
    <scope>NUCLEOTIDE SEQUENCE [LARGE SCALE GENOMIC DNA]</scope>
    <source>
        <strain evidence="4">HPA177(T) (DSM 45092(T))</strain>
    </source>
</reference>
<evidence type="ECO:0000256" key="2">
    <source>
        <dbReference type="SAM" id="SignalP"/>
    </source>
</evidence>
<name>A0AAC9HQ02_9PSEU</name>
<feature type="compositionally biased region" description="Low complexity" evidence="1">
    <location>
        <begin position="316"/>
        <end position="325"/>
    </location>
</feature>
<gene>
    <name evidence="3" type="ORF">TL08_13065</name>
</gene>
<keyword evidence="4" id="KW-1185">Reference proteome</keyword>
<feature type="signal peptide" evidence="2">
    <location>
        <begin position="1"/>
        <end position="28"/>
    </location>
</feature>
<feature type="compositionally biased region" description="Basic and acidic residues" evidence="1">
    <location>
        <begin position="301"/>
        <end position="313"/>
    </location>
</feature>
<dbReference type="AlphaFoldDB" id="A0AAC9HQ02"/>
<dbReference type="EMBL" id="CP014859">
    <property type="protein sequence ID" value="AOS63427.1"/>
    <property type="molecule type" value="Genomic_DNA"/>
</dbReference>
<dbReference type="Proteomes" id="UP000095210">
    <property type="component" value="Chromosome"/>
</dbReference>
<feature type="chain" id="PRO_5041967500" description="Polymer-forming cytoskeletal" evidence="2">
    <location>
        <begin position="29"/>
        <end position="325"/>
    </location>
</feature>
<proteinExistence type="predicted"/>